<name>A0ABV8QF40_9GAMM</name>
<dbReference type="InterPro" id="IPR003593">
    <property type="entry name" value="AAA+_ATPase"/>
</dbReference>
<dbReference type="Proteomes" id="UP001595798">
    <property type="component" value="Unassembled WGS sequence"/>
</dbReference>
<gene>
    <name evidence="5" type="ORF">ACFOZ5_04850</name>
</gene>
<feature type="compositionally biased region" description="Polar residues" evidence="3">
    <location>
        <begin position="303"/>
        <end position="315"/>
    </location>
</feature>
<evidence type="ECO:0000256" key="1">
    <source>
        <dbReference type="ARBA" id="ARBA00022741"/>
    </source>
</evidence>
<feature type="compositionally biased region" description="Low complexity" evidence="3">
    <location>
        <begin position="1"/>
        <end position="11"/>
    </location>
</feature>
<evidence type="ECO:0000313" key="5">
    <source>
        <dbReference type="EMBL" id="MFC4258363.1"/>
    </source>
</evidence>
<dbReference type="InterPro" id="IPR050625">
    <property type="entry name" value="ParA/MinD_ATPase"/>
</dbReference>
<evidence type="ECO:0000256" key="3">
    <source>
        <dbReference type="SAM" id="MobiDB-lite"/>
    </source>
</evidence>
<dbReference type="RefSeq" id="WP_379885853.1">
    <property type="nucleotide sequence ID" value="NZ_JBHSDI010000007.1"/>
</dbReference>
<evidence type="ECO:0000313" key="6">
    <source>
        <dbReference type="Proteomes" id="UP001595798"/>
    </source>
</evidence>
<dbReference type="EMBL" id="JBHSDI010000007">
    <property type="protein sequence ID" value="MFC4258363.1"/>
    <property type="molecule type" value="Genomic_DNA"/>
</dbReference>
<comment type="caution">
    <text evidence="5">The sequence shown here is derived from an EMBL/GenBank/DDBJ whole genome shotgun (WGS) entry which is preliminary data.</text>
</comment>
<keyword evidence="2" id="KW-0067">ATP-binding</keyword>
<evidence type="ECO:0000256" key="2">
    <source>
        <dbReference type="ARBA" id="ARBA00022840"/>
    </source>
</evidence>
<dbReference type="SMART" id="SM00382">
    <property type="entry name" value="AAA"/>
    <property type="match status" value="1"/>
</dbReference>
<organism evidence="5 6">
    <name type="scientific">Marinobacter lacisalsi</name>
    <dbReference type="NCBI Taxonomy" id="475979"/>
    <lineage>
        <taxon>Bacteria</taxon>
        <taxon>Pseudomonadati</taxon>
        <taxon>Pseudomonadota</taxon>
        <taxon>Gammaproteobacteria</taxon>
        <taxon>Pseudomonadales</taxon>
        <taxon>Marinobacteraceae</taxon>
        <taxon>Marinobacter</taxon>
    </lineage>
</organism>
<reference evidence="6" key="1">
    <citation type="journal article" date="2019" name="Int. J. Syst. Evol. Microbiol.">
        <title>The Global Catalogue of Microorganisms (GCM) 10K type strain sequencing project: providing services to taxonomists for standard genome sequencing and annotation.</title>
        <authorList>
            <consortium name="The Broad Institute Genomics Platform"/>
            <consortium name="The Broad Institute Genome Sequencing Center for Infectious Disease"/>
            <person name="Wu L."/>
            <person name="Ma J."/>
        </authorList>
    </citation>
    <scope>NUCLEOTIDE SEQUENCE [LARGE SCALE GENOMIC DNA]</scope>
    <source>
        <strain evidence="6">CECT 7297</strain>
    </source>
</reference>
<feature type="domain" description="AAA+ ATPase" evidence="4">
    <location>
        <begin position="25"/>
        <end position="187"/>
    </location>
</feature>
<dbReference type="SUPFAM" id="SSF52540">
    <property type="entry name" value="P-loop containing nucleoside triphosphate hydrolases"/>
    <property type="match status" value="1"/>
</dbReference>
<dbReference type="InterPro" id="IPR027417">
    <property type="entry name" value="P-loop_NTPase"/>
</dbReference>
<feature type="region of interest" description="Disordered" evidence="3">
    <location>
        <begin position="294"/>
        <end position="328"/>
    </location>
</feature>
<feature type="region of interest" description="Disordered" evidence="3">
    <location>
        <begin position="1"/>
        <end position="22"/>
    </location>
</feature>
<evidence type="ECO:0000259" key="4">
    <source>
        <dbReference type="SMART" id="SM00382"/>
    </source>
</evidence>
<dbReference type="Pfam" id="PF13614">
    <property type="entry name" value="AAA_31"/>
    <property type="match status" value="1"/>
</dbReference>
<keyword evidence="1" id="KW-0547">Nucleotide-binding</keyword>
<dbReference type="Gene3D" id="3.40.50.300">
    <property type="entry name" value="P-loop containing nucleotide triphosphate hydrolases"/>
    <property type="match status" value="1"/>
</dbReference>
<accession>A0ABV8QF40</accession>
<sequence length="421" mass="45008">MDVSDSSSDDSQIPKGVGVSGRSSRPDIIALTGGKGGVGKTSVAVNLALTLARGGRRVLLLDADTDLANVSILLGLYPSRTLEHAMAGECRLADVIQEGPHGLHIIAGASGVQRCMDMDLDDAGSVLRALAGMEQAYDTILIDTASGLRPAALHMIAAAALACLVITPDPASLTDAFSLLRVLQRRGYRRTPGVVVNMAAGASQAREVFRRFSGATQRHLGMDTEYIGAIWRDDSIRQSVELQRPVALLSESDPSSRQFISLADQLIRHLSQLPARKGGLAAYWYHRSRRQQQISATEAVPTTADTESQSESQCDAPTGKGHSVTPSDAARDQCRALFADLQRLLAERPQDVLLRQEALRGASALLSGMASAQEPSRPPRTIGYSSDDFGSQDVLLARLKSQPDSVRMEGFLAARSSHCDD</sequence>
<dbReference type="PANTHER" id="PTHR43384:SF4">
    <property type="entry name" value="CELLULOSE BIOSYNTHESIS PROTEIN BCSQ-RELATED"/>
    <property type="match status" value="1"/>
</dbReference>
<keyword evidence="6" id="KW-1185">Reference proteome</keyword>
<protein>
    <submittedName>
        <fullName evidence="5">MinD/ParA family protein</fullName>
    </submittedName>
</protein>
<proteinExistence type="predicted"/>
<dbReference type="InterPro" id="IPR025669">
    <property type="entry name" value="AAA_dom"/>
</dbReference>
<dbReference type="PANTHER" id="PTHR43384">
    <property type="entry name" value="SEPTUM SITE-DETERMINING PROTEIN MIND HOMOLOG, CHLOROPLASTIC-RELATED"/>
    <property type="match status" value="1"/>
</dbReference>